<keyword evidence="1" id="KW-0472">Membrane</keyword>
<keyword evidence="1" id="KW-0812">Transmembrane</keyword>
<accession>A0A5A7NUS6</accession>
<name>A0A5A7NUS6_9MICC</name>
<evidence type="ECO:0000256" key="1">
    <source>
        <dbReference type="SAM" id="Phobius"/>
    </source>
</evidence>
<dbReference type="AlphaFoldDB" id="A0A5A7NUS6"/>
<protein>
    <submittedName>
        <fullName evidence="2">Uncharacterized protein</fullName>
    </submittedName>
</protein>
<keyword evidence="1" id="KW-1133">Transmembrane helix</keyword>
<feature type="transmembrane region" description="Helical" evidence="1">
    <location>
        <begin position="138"/>
        <end position="159"/>
    </location>
</feature>
<dbReference type="RefSeq" id="WP_149957576.1">
    <property type="nucleotide sequence ID" value="NZ_BKDJ01000014.1"/>
</dbReference>
<feature type="transmembrane region" description="Helical" evidence="1">
    <location>
        <begin position="15"/>
        <end position="37"/>
    </location>
</feature>
<comment type="caution">
    <text evidence="2">The sequence shown here is derived from an EMBL/GenBank/DDBJ whole genome shotgun (WGS) entry which is preliminary data.</text>
</comment>
<organism evidence="2 3">
    <name type="scientific">Zafaria cholistanensis</name>
    <dbReference type="NCBI Taxonomy" id="1682741"/>
    <lineage>
        <taxon>Bacteria</taxon>
        <taxon>Bacillati</taxon>
        <taxon>Actinomycetota</taxon>
        <taxon>Actinomycetes</taxon>
        <taxon>Micrococcales</taxon>
        <taxon>Micrococcaceae</taxon>
        <taxon>Zafaria</taxon>
    </lineage>
</organism>
<sequence length="169" mass="18379">MPPINLTGTSEVEEFLGALPLMALIVGLIATVWLLMASRYDPQEGKVEIGAIFYAYSVLLAFPAFAAWQLALMLGWDPLLLTATWMATGSLSFFAATAGHPSRFVRFVDAQVSMGSRFPWDPDYQEWAEPRNKLAKYFWRWLLVLPVAGAAPLAVGYATGTGTGGGFLG</sequence>
<keyword evidence="3" id="KW-1185">Reference proteome</keyword>
<dbReference type="Proteomes" id="UP000325307">
    <property type="component" value="Unassembled WGS sequence"/>
</dbReference>
<feature type="transmembrane region" description="Helical" evidence="1">
    <location>
        <begin position="78"/>
        <end position="96"/>
    </location>
</feature>
<gene>
    <name evidence="2" type="ORF">NCCP1664_24770</name>
</gene>
<dbReference type="EMBL" id="BKDJ01000014">
    <property type="protein sequence ID" value="GER23982.1"/>
    <property type="molecule type" value="Genomic_DNA"/>
</dbReference>
<proteinExistence type="predicted"/>
<evidence type="ECO:0000313" key="2">
    <source>
        <dbReference type="EMBL" id="GER23982.1"/>
    </source>
</evidence>
<evidence type="ECO:0000313" key="3">
    <source>
        <dbReference type="Proteomes" id="UP000325307"/>
    </source>
</evidence>
<reference evidence="2 3" key="1">
    <citation type="submission" date="2019-09" db="EMBL/GenBank/DDBJ databases">
        <title>Arthrobacter zafarii sp. nov., a moderately thermotolerant and halotolerant actinobacterium isolated from Cholistan desert soil of Pakistan.</title>
        <authorList>
            <person name="Amin A."/>
            <person name="Ahmed I."/>
            <person name="Khalid N."/>
            <person name="Schumann P."/>
            <person name="Busse H.J."/>
            <person name="Khan I.U."/>
            <person name="Li S."/>
            <person name="Li W.J."/>
        </authorList>
    </citation>
    <scope>NUCLEOTIDE SEQUENCE [LARGE SCALE GENOMIC DNA]</scope>
    <source>
        <strain evidence="2 3">NCCP-1664</strain>
    </source>
</reference>
<feature type="transmembrane region" description="Helical" evidence="1">
    <location>
        <begin position="49"/>
        <end position="72"/>
    </location>
</feature>